<dbReference type="EMBL" id="JAAFYZ010000197">
    <property type="protein sequence ID" value="MBS2552582.1"/>
    <property type="molecule type" value="Genomic_DNA"/>
</dbReference>
<dbReference type="PROSITE" id="PS50110">
    <property type="entry name" value="RESPONSE_REGULATORY"/>
    <property type="match status" value="1"/>
</dbReference>
<proteinExistence type="predicted"/>
<feature type="domain" description="Response regulatory" evidence="3">
    <location>
        <begin position="9"/>
        <end position="125"/>
    </location>
</feature>
<evidence type="ECO:0000256" key="1">
    <source>
        <dbReference type="ARBA" id="ARBA00022553"/>
    </source>
</evidence>
<dbReference type="Proteomes" id="UP000730482">
    <property type="component" value="Unassembled WGS sequence"/>
</dbReference>
<evidence type="ECO:0000259" key="3">
    <source>
        <dbReference type="PROSITE" id="PS50110"/>
    </source>
</evidence>
<gene>
    <name evidence="4" type="ORF">KGQ19_37575</name>
</gene>
<comment type="caution">
    <text evidence="4">The sequence shown here is derived from an EMBL/GenBank/DDBJ whole genome shotgun (WGS) entry which is preliminary data.</text>
</comment>
<keyword evidence="1 2" id="KW-0597">Phosphoprotein</keyword>
<dbReference type="SMART" id="SM00448">
    <property type="entry name" value="REC"/>
    <property type="match status" value="1"/>
</dbReference>
<dbReference type="InterPro" id="IPR050595">
    <property type="entry name" value="Bact_response_regulator"/>
</dbReference>
<accession>A0ABS5L2L0</accession>
<feature type="modified residue" description="4-aspartylphosphate" evidence="2">
    <location>
        <position position="56"/>
    </location>
</feature>
<dbReference type="Gene3D" id="3.40.50.2300">
    <property type="match status" value="1"/>
</dbReference>
<keyword evidence="5" id="KW-1185">Reference proteome</keyword>
<sequence>MTTTGGPARVLVVDDSDAIRALIRINLELEGFEVAEAASGARCLELVPGADVVTLDLLLADSGPGGLDVLRRLKRDPALGRPRVVVVTAAALPEDRRRGESAGADAYITKPFEPVDLVDTVRALACPGGPWA</sequence>
<reference evidence="4 5" key="1">
    <citation type="submission" date="2020-02" db="EMBL/GenBank/DDBJ databases">
        <title>Acidophilic actinobacteria isolated from forest soil.</title>
        <authorList>
            <person name="Golinska P."/>
        </authorList>
    </citation>
    <scope>NUCLEOTIDE SEQUENCE [LARGE SCALE GENOMIC DNA]</scope>
    <source>
        <strain evidence="4 5">NL8</strain>
    </source>
</reference>
<evidence type="ECO:0000313" key="4">
    <source>
        <dbReference type="EMBL" id="MBS2552582.1"/>
    </source>
</evidence>
<dbReference type="InterPro" id="IPR011006">
    <property type="entry name" value="CheY-like_superfamily"/>
</dbReference>
<evidence type="ECO:0000256" key="2">
    <source>
        <dbReference type="PROSITE-ProRule" id="PRU00169"/>
    </source>
</evidence>
<evidence type="ECO:0000313" key="5">
    <source>
        <dbReference type="Proteomes" id="UP000730482"/>
    </source>
</evidence>
<dbReference type="PANTHER" id="PTHR44591">
    <property type="entry name" value="STRESS RESPONSE REGULATOR PROTEIN 1"/>
    <property type="match status" value="1"/>
</dbReference>
<dbReference type="RefSeq" id="WP_212018299.1">
    <property type="nucleotide sequence ID" value="NZ_JAAFYZ010000197.1"/>
</dbReference>
<organism evidence="4 5">
    <name type="scientific">Catenulispora pinistramenti</name>
    <dbReference type="NCBI Taxonomy" id="2705254"/>
    <lineage>
        <taxon>Bacteria</taxon>
        <taxon>Bacillati</taxon>
        <taxon>Actinomycetota</taxon>
        <taxon>Actinomycetes</taxon>
        <taxon>Catenulisporales</taxon>
        <taxon>Catenulisporaceae</taxon>
        <taxon>Catenulispora</taxon>
    </lineage>
</organism>
<protein>
    <submittedName>
        <fullName evidence="4">Response regulator</fullName>
    </submittedName>
</protein>
<dbReference type="PANTHER" id="PTHR44591:SF18">
    <property type="entry name" value="REGULATORY PROTEIN"/>
    <property type="match status" value="1"/>
</dbReference>
<dbReference type="SUPFAM" id="SSF52172">
    <property type="entry name" value="CheY-like"/>
    <property type="match status" value="1"/>
</dbReference>
<name>A0ABS5L2L0_9ACTN</name>
<dbReference type="InterPro" id="IPR001789">
    <property type="entry name" value="Sig_transdc_resp-reg_receiver"/>
</dbReference>
<dbReference type="Pfam" id="PF00072">
    <property type="entry name" value="Response_reg"/>
    <property type="match status" value="1"/>
</dbReference>